<accession>A0A2M7W4V0</accession>
<evidence type="ECO:0000256" key="1">
    <source>
        <dbReference type="SAM" id="Phobius"/>
    </source>
</evidence>
<dbReference type="EMBL" id="PFQF01000005">
    <property type="protein sequence ID" value="PJA20944.1"/>
    <property type="molecule type" value="Genomic_DNA"/>
</dbReference>
<sequence>MKKVLDTKIRSVFVGMISIILGLLIISSAQATQFEIAKDSTNLYLIKENEVVEDNLIVIGQDFTTKGKINGDLLVIGTNIALEGEVDGNVIAIGSNIKSNLKKVRNIYLVADRITLSSQIERDLYAVARNLNLTSPTDILGSLYAIVSDFERSEEVTIGSQTIIKNFQEPNSNSSLHYYSLLISFFSCLLVGFLMLCLWGKKIDQHKKQLVNQWGAIFLKGTVGLIVILPIIVILILSQVGISLAMIVLALFLISFYLSKIIVAYLIGRKILPISKNIAQLAIGLLIVYFLINLPVFGGLIYLVVTIFGFGIIMTINQKNI</sequence>
<comment type="caution">
    <text evidence="3">The sequence shown here is derived from an EMBL/GenBank/DDBJ whole genome shotgun (WGS) entry which is preliminary data.</text>
</comment>
<keyword evidence="1" id="KW-0812">Transmembrane</keyword>
<evidence type="ECO:0000313" key="4">
    <source>
        <dbReference type="Proteomes" id="UP000230137"/>
    </source>
</evidence>
<dbReference type="AlphaFoldDB" id="A0A2M7W4V0"/>
<reference evidence="4" key="1">
    <citation type="submission" date="2017-09" db="EMBL/GenBank/DDBJ databases">
        <title>Depth-based differentiation of microbial function through sediment-hosted aquifers and enrichment of novel symbionts in the deep terrestrial subsurface.</title>
        <authorList>
            <person name="Probst A.J."/>
            <person name="Ladd B."/>
            <person name="Jarett J.K."/>
            <person name="Geller-Mcgrath D.E."/>
            <person name="Sieber C.M.K."/>
            <person name="Emerson J.B."/>
            <person name="Anantharaman K."/>
            <person name="Thomas B.C."/>
            <person name="Malmstrom R."/>
            <person name="Stieglmeier M."/>
            <person name="Klingl A."/>
            <person name="Woyke T."/>
            <person name="Ryan C.M."/>
            <person name="Banfield J.F."/>
        </authorList>
    </citation>
    <scope>NUCLEOTIDE SEQUENCE [LARGE SCALE GENOMIC DNA]</scope>
</reference>
<dbReference type="InterPro" id="IPR058486">
    <property type="entry name" value="DUF8173"/>
</dbReference>
<feature type="transmembrane region" description="Helical" evidence="1">
    <location>
        <begin position="242"/>
        <end position="266"/>
    </location>
</feature>
<protein>
    <recommendedName>
        <fullName evidence="2">DUF8173 domain-containing protein</fullName>
    </recommendedName>
</protein>
<proteinExistence type="predicted"/>
<evidence type="ECO:0000259" key="2">
    <source>
        <dbReference type="Pfam" id="PF26514"/>
    </source>
</evidence>
<feature type="domain" description="DUF8173" evidence="2">
    <location>
        <begin position="179"/>
        <end position="315"/>
    </location>
</feature>
<dbReference type="Proteomes" id="UP000230137">
    <property type="component" value="Unassembled WGS sequence"/>
</dbReference>
<feature type="transmembrane region" description="Helical" evidence="1">
    <location>
        <begin position="211"/>
        <end position="236"/>
    </location>
</feature>
<dbReference type="Pfam" id="PF26514">
    <property type="entry name" value="DUF8173"/>
    <property type="match status" value="1"/>
</dbReference>
<feature type="transmembrane region" description="Helical" evidence="1">
    <location>
        <begin position="300"/>
        <end position="317"/>
    </location>
</feature>
<feature type="transmembrane region" description="Helical" evidence="1">
    <location>
        <begin position="176"/>
        <end position="199"/>
    </location>
</feature>
<name>A0A2M7W4V0_9BACT</name>
<gene>
    <name evidence="3" type="ORF">COX60_00235</name>
</gene>
<organism evidence="3 4">
    <name type="scientific">Candidatus Berkelbacteria bacterium CG_4_10_14_0_2_um_filter_35_9_33_12</name>
    <dbReference type="NCBI Taxonomy" id="1974499"/>
    <lineage>
        <taxon>Bacteria</taxon>
        <taxon>Candidatus Berkelbacteria</taxon>
    </lineage>
</organism>
<keyword evidence="1" id="KW-1133">Transmembrane helix</keyword>
<keyword evidence="1" id="KW-0472">Membrane</keyword>
<evidence type="ECO:0000313" key="3">
    <source>
        <dbReference type="EMBL" id="PJA20944.1"/>
    </source>
</evidence>